<sequence>MATLQASLRRSSFALSSSYKPSLITIIKPSRPVQRRFTNRLQASTFTTSSSAQKEAQQTSNDQDRSNLDPNSTESTNSGTHAEVASQKTSFNPSSTAPESELEEARQEAAKDNSGDAKDAGSKENTGANNPLEVSPANRDVSASKDEAGAKGQSKVPSKCGSPAKGKQV</sequence>
<protein>
    <submittedName>
        <fullName evidence="2">Uncharacterized protein</fullName>
    </submittedName>
</protein>
<accession>A0A2B7ZM44</accession>
<dbReference type="Proteomes" id="UP000226031">
    <property type="component" value="Unassembled WGS sequence"/>
</dbReference>
<name>A0A2B7ZM44_9EURO</name>
<dbReference type="EMBL" id="PDND01000028">
    <property type="protein sequence ID" value="PGH35056.1"/>
    <property type="molecule type" value="Genomic_DNA"/>
</dbReference>
<keyword evidence="3" id="KW-1185">Reference proteome</keyword>
<reference evidence="2 3" key="1">
    <citation type="submission" date="2017-10" db="EMBL/GenBank/DDBJ databases">
        <title>Comparative genomics in systemic dimorphic fungi from Ajellomycetaceae.</title>
        <authorList>
            <person name="Munoz J.F."/>
            <person name="Mcewen J.G."/>
            <person name="Clay O.K."/>
            <person name="Cuomo C.A."/>
        </authorList>
    </citation>
    <scope>NUCLEOTIDE SEQUENCE [LARGE SCALE GENOMIC DNA]</scope>
    <source>
        <strain evidence="2 3">UAMH4076</strain>
    </source>
</reference>
<dbReference type="STRING" id="73230.A0A2B7ZM44"/>
<gene>
    <name evidence="2" type="ORF">GX50_02087</name>
</gene>
<comment type="caution">
    <text evidence="2">The sequence shown here is derived from an EMBL/GenBank/DDBJ whole genome shotgun (WGS) entry which is preliminary data.</text>
</comment>
<organism evidence="2 3">
    <name type="scientific">[Emmonsia] crescens</name>
    <dbReference type="NCBI Taxonomy" id="73230"/>
    <lineage>
        <taxon>Eukaryota</taxon>
        <taxon>Fungi</taxon>
        <taxon>Dikarya</taxon>
        <taxon>Ascomycota</taxon>
        <taxon>Pezizomycotina</taxon>
        <taxon>Eurotiomycetes</taxon>
        <taxon>Eurotiomycetidae</taxon>
        <taxon>Onygenales</taxon>
        <taxon>Ajellomycetaceae</taxon>
        <taxon>Emergomyces</taxon>
    </lineage>
</organism>
<feature type="compositionally biased region" description="Polar residues" evidence="1">
    <location>
        <begin position="68"/>
        <end position="98"/>
    </location>
</feature>
<feature type="compositionally biased region" description="Polar residues" evidence="1">
    <location>
        <begin position="52"/>
        <end position="61"/>
    </location>
</feature>
<dbReference type="PANTHER" id="PTHR42090">
    <property type="match status" value="1"/>
</dbReference>
<dbReference type="PANTHER" id="PTHR42090:SF1">
    <property type="match status" value="1"/>
</dbReference>
<evidence type="ECO:0000313" key="3">
    <source>
        <dbReference type="Proteomes" id="UP000226031"/>
    </source>
</evidence>
<dbReference type="AlphaFoldDB" id="A0A2B7ZM44"/>
<evidence type="ECO:0000256" key="1">
    <source>
        <dbReference type="SAM" id="MobiDB-lite"/>
    </source>
</evidence>
<dbReference type="VEuPathDB" id="FungiDB:EMCG_01178"/>
<evidence type="ECO:0000313" key="2">
    <source>
        <dbReference type="EMBL" id="PGH35056.1"/>
    </source>
</evidence>
<feature type="compositionally biased region" description="Basic and acidic residues" evidence="1">
    <location>
        <begin position="103"/>
        <end position="122"/>
    </location>
</feature>
<proteinExistence type="predicted"/>
<feature type="region of interest" description="Disordered" evidence="1">
    <location>
        <begin position="31"/>
        <end position="169"/>
    </location>
</feature>